<organism evidence="3 4">
    <name type="scientific">Ammoniphilus resinae</name>
    <dbReference type="NCBI Taxonomy" id="861532"/>
    <lineage>
        <taxon>Bacteria</taxon>
        <taxon>Bacillati</taxon>
        <taxon>Bacillota</taxon>
        <taxon>Bacilli</taxon>
        <taxon>Bacillales</taxon>
        <taxon>Paenibacillaceae</taxon>
        <taxon>Aneurinibacillus group</taxon>
        <taxon>Ammoniphilus</taxon>
    </lineage>
</organism>
<keyword evidence="4" id="KW-1185">Reference proteome</keyword>
<dbReference type="PANTHER" id="PTHR43798:SF31">
    <property type="entry name" value="AB HYDROLASE SUPERFAMILY PROTEIN YCLE"/>
    <property type="match status" value="1"/>
</dbReference>
<evidence type="ECO:0000256" key="1">
    <source>
        <dbReference type="ARBA" id="ARBA00022801"/>
    </source>
</evidence>
<dbReference type="PRINTS" id="PR00412">
    <property type="entry name" value="EPOXHYDRLASE"/>
</dbReference>
<feature type="domain" description="AB hydrolase-1" evidence="2">
    <location>
        <begin position="21"/>
        <end position="250"/>
    </location>
</feature>
<name>A0ABS4GMC1_9BACL</name>
<dbReference type="SUPFAM" id="SSF53474">
    <property type="entry name" value="alpha/beta-Hydrolases"/>
    <property type="match status" value="1"/>
</dbReference>
<dbReference type="Gene3D" id="3.40.50.1820">
    <property type="entry name" value="alpha/beta hydrolase"/>
    <property type="match status" value="1"/>
</dbReference>
<proteinExistence type="predicted"/>
<protein>
    <submittedName>
        <fullName evidence="3">Pimeloyl-ACP methyl ester carboxylesterase</fullName>
    </submittedName>
</protein>
<dbReference type="PRINTS" id="PR00111">
    <property type="entry name" value="ABHYDROLASE"/>
</dbReference>
<dbReference type="RefSeq" id="WP_209809491.1">
    <property type="nucleotide sequence ID" value="NZ_JAGGKT010000002.1"/>
</dbReference>
<dbReference type="InterPro" id="IPR050266">
    <property type="entry name" value="AB_hydrolase_sf"/>
</dbReference>
<evidence type="ECO:0000313" key="4">
    <source>
        <dbReference type="Proteomes" id="UP001519343"/>
    </source>
</evidence>
<sequence>MKKVLDLCGRKLSYQEQGDGNPIVLLHGFCCSSDSWKEVIPLLSQKYRVIAPDLRGYGVSQHTSVHAAISMEEMAEDIQNLLDALEIDKVDIFGHSMGGYVSLAFAEKYPDRLKSLSLIHSTALSDTDKGKEARLQSINTIEEKGMGTFLEGFIAKFFAPDRLENRDVMTKWAFEIGIKTSPSTAIGCLLGMRERPDRNHVLGSLQIPVLLLAGSQDLIIPKERTFSVHDEHIKQVEMSGCGHTSMFEAPRELVEIMINFLVNN</sequence>
<dbReference type="EMBL" id="JAGGKT010000002">
    <property type="protein sequence ID" value="MBP1931427.1"/>
    <property type="molecule type" value="Genomic_DNA"/>
</dbReference>
<dbReference type="Pfam" id="PF00561">
    <property type="entry name" value="Abhydrolase_1"/>
    <property type="match status" value="1"/>
</dbReference>
<comment type="caution">
    <text evidence="3">The sequence shown here is derived from an EMBL/GenBank/DDBJ whole genome shotgun (WGS) entry which is preliminary data.</text>
</comment>
<dbReference type="InterPro" id="IPR000073">
    <property type="entry name" value="AB_hydrolase_1"/>
</dbReference>
<gene>
    <name evidence="3" type="ORF">J2Z37_001424</name>
</gene>
<evidence type="ECO:0000313" key="3">
    <source>
        <dbReference type="EMBL" id="MBP1931427.1"/>
    </source>
</evidence>
<reference evidence="3 4" key="1">
    <citation type="submission" date="2021-03" db="EMBL/GenBank/DDBJ databases">
        <title>Genomic Encyclopedia of Type Strains, Phase IV (KMG-IV): sequencing the most valuable type-strain genomes for metagenomic binning, comparative biology and taxonomic classification.</title>
        <authorList>
            <person name="Goeker M."/>
        </authorList>
    </citation>
    <scope>NUCLEOTIDE SEQUENCE [LARGE SCALE GENOMIC DNA]</scope>
    <source>
        <strain evidence="3 4">DSM 24738</strain>
    </source>
</reference>
<dbReference type="PANTHER" id="PTHR43798">
    <property type="entry name" value="MONOACYLGLYCEROL LIPASE"/>
    <property type="match status" value="1"/>
</dbReference>
<dbReference type="InterPro" id="IPR029058">
    <property type="entry name" value="AB_hydrolase_fold"/>
</dbReference>
<dbReference type="InterPro" id="IPR000639">
    <property type="entry name" value="Epox_hydrolase-like"/>
</dbReference>
<dbReference type="Proteomes" id="UP001519343">
    <property type="component" value="Unassembled WGS sequence"/>
</dbReference>
<accession>A0ABS4GMC1</accession>
<keyword evidence="1" id="KW-0378">Hydrolase</keyword>
<evidence type="ECO:0000259" key="2">
    <source>
        <dbReference type="Pfam" id="PF00561"/>
    </source>
</evidence>